<dbReference type="HOGENOM" id="CLU_3214043_0_0_6"/>
<protein>
    <submittedName>
        <fullName evidence="2">Uncharacterized protein</fullName>
    </submittedName>
</protein>
<keyword evidence="1" id="KW-1133">Transmembrane helix</keyword>
<sequence length="44" mass="4791">MLIHTDPSDTSIIAAPIIMPSRLAALFVFASTYPIKNDATLKMN</sequence>
<gene>
    <name evidence="2" type="ordered locus">CJA_0950</name>
</gene>
<dbReference type="EMBL" id="CP000934">
    <property type="protein sequence ID" value="ACE84423.1"/>
    <property type="molecule type" value="Genomic_DNA"/>
</dbReference>
<keyword evidence="3" id="KW-1185">Reference proteome</keyword>
<evidence type="ECO:0000313" key="2">
    <source>
        <dbReference type="EMBL" id="ACE84423.1"/>
    </source>
</evidence>
<evidence type="ECO:0000313" key="3">
    <source>
        <dbReference type="Proteomes" id="UP000001036"/>
    </source>
</evidence>
<reference evidence="2 3" key="1">
    <citation type="journal article" date="2008" name="J. Bacteriol.">
        <title>Insights into plant cell wall degradation from the genome sequence of the soil bacterium Cellvibrio japonicus.</title>
        <authorList>
            <person name="Deboy R.T."/>
            <person name="Mongodin E.F."/>
            <person name="Fouts D.E."/>
            <person name="Tailford L.E."/>
            <person name="Khouri H."/>
            <person name="Emerson J.B."/>
            <person name="Mohamoud Y."/>
            <person name="Watkins K."/>
            <person name="Henrissat B."/>
            <person name="Gilbert H.J."/>
            <person name="Nelson K.E."/>
        </authorList>
    </citation>
    <scope>NUCLEOTIDE SEQUENCE [LARGE SCALE GENOMIC DNA]</scope>
    <source>
        <strain evidence="2 3">Ueda107</strain>
    </source>
</reference>
<dbReference type="Proteomes" id="UP000001036">
    <property type="component" value="Chromosome"/>
</dbReference>
<organism evidence="2 3">
    <name type="scientific">Cellvibrio japonicus (strain Ueda107)</name>
    <name type="common">Pseudomonas fluorescens subsp. cellulosa</name>
    <dbReference type="NCBI Taxonomy" id="498211"/>
    <lineage>
        <taxon>Bacteria</taxon>
        <taxon>Pseudomonadati</taxon>
        <taxon>Pseudomonadota</taxon>
        <taxon>Gammaproteobacteria</taxon>
        <taxon>Cellvibrionales</taxon>
        <taxon>Cellvibrionaceae</taxon>
        <taxon>Cellvibrio</taxon>
    </lineage>
</organism>
<name>B3PLC6_CELJU</name>
<feature type="transmembrane region" description="Helical" evidence="1">
    <location>
        <begin position="12"/>
        <end position="35"/>
    </location>
</feature>
<evidence type="ECO:0000256" key="1">
    <source>
        <dbReference type="SAM" id="Phobius"/>
    </source>
</evidence>
<proteinExistence type="predicted"/>
<dbReference type="KEGG" id="cja:CJA_0950"/>
<dbReference type="STRING" id="498211.CJA_0950"/>
<accession>B3PLC6</accession>
<dbReference type="AlphaFoldDB" id="B3PLC6"/>
<keyword evidence="1" id="KW-0472">Membrane</keyword>
<keyword evidence="1" id="KW-0812">Transmembrane</keyword>